<evidence type="ECO:0000256" key="3">
    <source>
        <dbReference type="ARBA" id="ARBA00022448"/>
    </source>
</evidence>
<comment type="subcellular location">
    <subcellularLocation>
        <location evidence="1">Endomembrane system</location>
    </subcellularLocation>
</comment>
<dbReference type="InterPro" id="IPR016635">
    <property type="entry name" value="AP_complex_ssu"/>
</dbReference>
<sequence length="182" mass="20891">MVCNFPILSICRFNGYCLLAVRERSVCSSFIMGHLLEKSKVQPVTPLTRYCQDPLATVTTLNRRTQRSFLRGTARLFRLNCRFASLYFIISIDKDENELMALEFIQHFVEVLDQYYGNVCELDIIFHYDKAYHVLNELCIGGRVMETNKREILRVCTAQDKMETEAKAANKTGFPGLSSLGL</sequence>
<gene>
    <name evidence="7" type="ORF">GSBLH_T00004979001</name>
</gene>
<dbReference type="GO" id="GO:0012505">
    <property type="term" value="C:endomembrane system"/>
    <property type="evidence" value="ECO:0007669"/>
    <property type="project" value="UniProtKB-SubCell"/>
</dbReference>
<keyword evidence="5" id="KW-0472">Membrane</keyword>
<dbReference type="OrthoDB" id="371463at2759"/>
<keyword evidence="3" id="KW-0813">Transport</keyword>
<feature type="domain" description="AP complex mu/sigma subunit" evidence="6">
    <location>
        <begin position="82"/>
        <end position="162"/>
    </location>
</feature>
<dbReference type="SUPFAM" id="SSF64356">
    <property type="entry name" value="SNARE-like"/>
    <property type="match status" value="1"/>
</dbReference>
<evidence type="ECO:0000256" key="2">
    <source>
        <dbReference type="ARBA" id="ARBA00006972"/>
    </source>
</evidence>
<reference evidence="7" key="1">
    <citation type="submission" date="2010-02" db="EMBL/GenBank/DDBJ databases">
        <title>Sequencing and annotation of the Blastocystis hominis genome.</title>
        <authorList>
            <person name="Wincker P."/>
        </authorList>
    </citation>
    <scope>NUCLEOTIDE SEQUENCE</scope>
    <source>
        <strain evidence="7">Singapore isolate B</strain>
    </source>
</reference>
<dbReference type="InterPro" id="IPR022775">
    <property type="entry name" value="AP_mu_sigma_su"/>
</dbReference>
<keyword evidence="4" id="KW-0653">Protein transport</keyword>
<comment type="similarity">
    <text evidence="2">Belongs to the adaptor complexes small subunit family.</text>
</comment>
<dbReference type="InParanoid" id="D8MBD4"/>
<proteinExistence type="inferred from homology"/>
<name>D8MBD4_BLAHO</name>
<dbReference type="RefSeq" id="XP_012899421.1">
    <property type="nucleotide sequence ID" value="XM_013043967.1"/>
</dbReference>
<evidence type="ECO:0000313" key="7">
    <source>
        <dbReference type="EMBL" id="CBK25373.2"/>
    </source>
</evidence>
<dbReference type="AlphaFoldDB" id="D8MBD4"/>
<keyword evidence="8" id="KW-1185">Reference proteome</keyword>
<accession>D8MBD4</accession>
<evidence type="ECO:0000256" key="4">
    <source>
        <dbReference type="ARBA" id="ARBA00022927"/>
    </source>
</evidence>
<dbReference type="InterPro" id="IPR011012">
    <property type="entry name" value="Longin-like_dom_sf"/>
</dbReference>
<dbReference type="EMBL" id="FN668691">
    <property type="protein sequence ID" value="CBK25373.2"/>
    <property type="molecule type" value="Genomic_DNA"/>
</dbReference>
<organism evidence="7">
    <name type="scientific">Blastocystis hominis</name>
    <dbReference type="NCBI Taxonomy" id="12968"/>
    <lineage>
        <taxon>Eukaryota</taxon>
        <taxon>Sar</taxon>
        <taxon>Stramenopiles</taxon>
        <taxon>Bigyra</taxon>
        <taxon>Opalozoa</taxon>
        <taxon>Opalinata</taxon>
        <taxon>Blastocystidae</taxon>
        <taxon>Blastocystis</taxon>
    </lineage>
</organism>
<evidence type="ECO:0000313" key="8">
    <source>
        <dbReference type="Proteomes" id="UP000008312"/>
    </source>
</evidence>
<dbReference type="Gene3D" id="3.30.450.60">
    <property type="match status" value="1"/>
</dbReference>
<evidence type="ECO:0000256" key="1">
    <source>
        <dbReference type="ARBA" id="ARBA00004308"/>
    </source>
</evidence>
<protein>
    <recommendedName>
        <fullName evidence="6">AP complex mu/sigma subunit domain-containing protein</fullName>
    </recommendedName>
</protein>
<dbReference type="PANTHER" id="PTHR11753">
    <property type="entry name" value="ADAPTOR COMPLEXES SMALL SUBUNIT FAMILY"/>
    <property type="match status" value="1"/>
</dbReference>
<dbReference type="GeneID" id="24921964"/>
<dbReference type="GO" id="GO:0015031">
    <property type="term" value="P:protein transport"/>
    <property type="evidence" value="ECO:0007669"/>
    <property type="project" value="UniProtKB-KW"/>
</dbReference>
<evidence type="ECO:0000259" key="6">
    <source>
        <dbReference type="Pfam" id="PF01217"/>
    </source>
</evidence>
<evidence type="ECO:0000256" key="5">
    <source>
        <dbReference type="ARBA" id="ARBA00023136"/>
    </source>
</evidence>
<dbReference type="Pfam" id="PF01217">
    <property type="entry name" value="Clat_adaptor_s"/>
    <property type="match status" value="1"/>
</dbReference>
<dbReference type="Proteomes" id="UP000008312">
    <property type="component" value="Unassembled WGS sequence"/>
</dbReference>